<dbReference type="OrthoDB" id="611177at2"/>
<dbReference type="AlphaFoldDB" id="A0A1M6YVN9"/>
<sequence length="475" mass="54777">MRRFADIHCHPSFKSYGKSFPDKINDINPRSKKSIWCYDPQNILEKLINLIGGIVKYRQSNLSAMGFGNTGVVFASLYPIERGFFDNKLDSELIKDLMLNFVTSLGKERIDYIQSITDYFPDLEGEYDFIKQLDNKIIKLADNAQYRYSIAKDSTDLDLILNQDTSDNLKANSIAVIMTIEGAHVFGTGINPQNKPADHQYVLGNVDKVKNWQHRPFFITFAHHFYNELCGHAQSLTGIVKKVADQSYGMNQGFTKLRLEVLDKLLDDSDNNRILIDIKHMSRKSRLEYFNLLDTKYKNEKIPIIISHGAVIGSEKNKHLFLQDDINFYDDEILKVAETDGLFGIQLDERRIVAAGDYELKKSHGLSRRKVLFHSSFLIWRQIQHIAELLDSNGYFAWGIQTIGSDYDGMIDPLNGFWTAEDYPVLSDYLLKHAFNYMQDSSSQIMQSINKIDPEEIVDRIMGDNAYQFLKKYYK</sequence>
<proteinExistence type="predicted"/>
<dbReference type="GO" id="GO:0070573">
    <property type="term" value="F:metallodipeptidase activity"/>
    <property type="evidence" value="ECO:0007669"/>
    <property type="project" value="InterPro"/>
</dbReference>
<dbReference type="InterPro" id="IPR032466">
    <property type="entry name" value="Metal_Hydrolase"/>
</dbReference>
<gene>
    <name evidence="1" type="ORF">SAMN05444267_101434</name>
</gene>
<dbReference type="Pfam" id="PF01244">
    <property type="entry name" value="Peptidase_M19"/>
    <property type="match status" value="1"/>
</dbReference>
<dbReference type="GO" id="GO:0006508">
    <property type="term" value="P:proteolysis"/>
    <property type="evidence" value="ECO:0007669"/>
    <property type="project" value="InterPro"/>
</dbReference>
<dbReference type="RefSeq" id="WP_073292853.1">
    <property type="nucleotide sequence ID" value="NZ_FRAV01000014.1"/>
</dbReference>
<protein>
    <submittedName>
        <fullName evidence="1">Zn-dependent dipeptidase, dipeptidase homolog</fullName>
    </submittedName>
</protein>
<organism evidence="1 2">
    <name type="scientific">Chryseobacterium polytrichastri</name>
    <dbReference type="NCBI Taxonomy" id="1302687"/>
    <lineage>
        <taxon>Bacteria</taxon>
        <taxon>Pseudomonadati</taxon>
        <taxon>Bacteroidota</taxon>
        <taxon>Flavobacteriia</taxon>
        <taxon>Flavobacteriales</taxon>
        <taxon>Weeksellaceae</taxon>
        <taxon>Chryseobacterium group</taxon>
        <taxon>Chryseobacterium</taxon>
    </lineage>
</organism>
<dbReference type="SUPFAM" id="SSF51556">
    <property type="entry name" value="Metallo-dependent hydrolases"/>
    <property type="match status" value="1"/>
</dbReference>
<keyword evidence="2" id="KW-1185">Reference proteome</keyword>
<dbReference type="InterPro" id="IPR008257">
    <property type="entry name" value="Pept_M19"/>
</dbReference>
<evidence type="ECO:0000313" key="2">
    <source>
        <dbReference type="Proteomes" id="UP000184364"/>
    </source>
</evidence>
<evidence type="ECO:0000313" key="1">
    <source>
        <dbReference type="EMBL" id="SHL22384.1"/>
    </source>
</evidence>
<accession>A0A1M6YVN9</accession>
<reference evidence="2" key="1">
    <citation type="submission" date="2016-11" db="EMBL/GenBank/DDBJ databases">
        <authorList>
            <person name="Varghese N."/>
            <person name="Submissions S."/>
        </authorList>
    </citation>
    <scope>NUCLEOTIDE SEQUENCE [LARGE SCALE GENOMIC DNA]</scope>
    <source>
        <strain evidence="2">DSM 26899</strain>
    </source>
</reference>
<name>A0A1M6YVN9_9FLAO</name>
<dbReference type="Gene3D" id="3.20.20.140">
    <property type="entry name" value="Metal-dependent hydrolases"/>
    <property type="match status" value="1"/>
</dbReference>
<dbReference type="Proteomes" id="UP000184364">
    <property type="component" value="Unassembled WGS sequence"/>
</dbReference>
<dbReference type="EMBL" id="FRAV01000014">
    <property type="protein sequence ID" value="SHL22384.1"/>
    <property type="molecule type" value="Genomic_DNA"/>
</dbReference>